<dbReference type="EMBL" id="BDUF01000059">
    <property type="protein sequence ID" value="GAX90571.1"/>
    <property type="molecule type" value="Genomic_DNA"/>
</dbReference>
<dbReference type="AlphaFoldDB" id="A0A292YNT9"/>
<keyword evidence="3 5" id="KW-0819">tRNA processing</keyword>
<evidence type="ECO:0000313" key="8">
    <source>
        <dbReference type="EMBL" id="GAX90571.1"/>
    </source>
</evidence>
<proteinExistence type="inferred from homology"/>
<evidence type="ECO:0000259" key="7">
    <source>
        <dbReference type="Pfam" id="PF16198"/>
    </source>
</evidence>
<dbReference type="GO" id="GO:0031119">
    <property type="term" value="P:tRNA pseudouridine synthesis"/>
    <property type="evidence" value="ECO:0007669"/>
    <property type="project" value="UniProtKB-UniRule"/>
</dbReference>
<evidence type="ECO:0000256" key="3">
    <source>
        <dbReference type="ARBA" id="ARBA00022694"/>
    </source>
</evidence>
<dbReference type="InterPro" id="IPR014780">
    <property type="entry name" value="tRNA_psdUridine_synth_TruB"/>
</dbReference>
<evidence type="ECO:0000256" key="1">
    <source>
        <dbReference type="ARBA" id="ARBA00000385"/>
    </source>
</evidence>
<accession>A0A292YNT9</accession>
<dbReference type="Pfam" id="PF16198">
    <property type="entry name" value="TruB_C_2"/>
    <property type="match status" value="1"/>
</dbReference>
<dbReference type="Proteomes" id="UP000217785">
    <property type="component" value="Unassembled WGS sequence"/>
</dbReference>
<dbReference type="PANTHER" id="PTHR13767">
    <property type="entry name" value="TRNA-PSEUDOURIDINE SYNTHASE"/>
    <property type="match status" value="1"/>
</dbReference>
<dbReference type="GO" id="GO:0160148">
    <property type="term" value="F:tRNA pseudouridine(55) synthase activity"/>
    <property type="evidence" value="ECO:0007669"/>
    <property type="project" value="UniProtKB-EC"/>
</dbReference>
<evidence type="ECO:0000256" key="5">
    <source>
        <dbReference type="HAMAP-Rule" id="MF_01080"/>
    </source>
</evidence>
<dbReference type="InterPro" id="IPR032819">
    <property type="entry name" value="TruB_C"/>
</dbReference>
<gene>
    <name evidence="5" type="primary">truB</name>
    <name evidence="8" type="ORF">EFBL_2198</name>
</gene>
<dbReference type="InterPro" id="IPR020103">
    <property type="entry name" value="PsdUridine_synth_cat_dom_sf"/>
</dbReference>
<dbReference type="FunFam" id="3.30.2350.10:FF:000011">
    <property type="entry name" value="tRNA pseudouridine synthase B"/>
    <property type="match status" value="1"/>
</dbReference>
<dbReference type="HAMAP" id="MF_01080">
    <property type="entry name" value="TruB_bact"/>
    <property type="match status" value="1"/>
</dbReference>
<dbReference type="CDD" id="cd02573">
    <property type="entry name" value="PseudoU_synth_EcTruB"/>
    <property type="match status" value="1"/>
</dbReference>
<dbReference type="InterPro" id="IPR002501">
    <property type="entry name" value="PsdUridine_synth_N"/>
</dbReference>
<comment type="caution">
    <text evidence="8">The sequence shown here is derived from an EMBL/GenBank/DDBJ whole genome shotgun (WGS) entry which is preliminary data.</text>
</comment>
<evidence type="ECO:0000259" key="6">
    <source>
        <dbReference type="Pfam" id="PF01509"/>
    </source>
</evidence>
<dbReference type="PANTHER" id="PTHR13767:SF2">
    <property type="entry name" value="PSEUDOURIDYLATE SYNTHASE TRUB1"/>
    <property type="match status" value="1"/>
</dbReference>
<evidence type="ECO:0000313" key="9">
    <source>
        <dbReference type="Proteomes" id="UP000217785"/>
    </source>
</evidence>
<feature type="domain" description="tRNA pseudouridylate synthase B C-terminal" evidence="7">
    <location>
        <begin position="176"/>
        <end position="234"/>
    </location>
</feature>
<dbReference type="NCBIfam" id="TIGR00431">
    <property type="entry name" value="TruB"/>
    <property type="match status" value="1"/>
</dbReference>
<dbReference type="GO" id="GO:1990481">
    <property type="term" value="P:mRNA pseudouridine synthesis"/>
    <property type="evidence" value="ECO:0007669"/>
    <property type="project" value="TreeGrafter"/>
</dbReference>
<sequence>MNGILVIHKPRGMTSQQVVGRIKRILGVRKVGHTGTLDPDVDGVLPICIGHATRVAEYMLDQNKTYIGEVTFGFSTDTQDASGEVLEKVEQVNLTEEQIVKGIARFVGEIEQVPPAFSAVKIGGKRAYDLARKGESVSLPPRKVTIYSLQVLEMNLQRKLPSVRFLVECSKGTYVRTLCHDLGQALGVPAHMSALTRTKSGPFSLEMAHTLEEIEQAQTEATVENLLLPLSAAVEYLPVQAISDKLERRVINGMEMHFPAKDLPLVTGSLLRIQTREGKLLAIYRVVETDGQTIRTKPEKVFKQQGRLEL</sequence>
<dbReference type="GO" id="GO:0003723">
    <property type="term" value="F:RNA binding"/>
    <property type="evidence" value="ECO:0007669"/>
    <property type="project" value="InterPro"/>
</dbReference>
<comment type="function">
    <text evidence="5">Responsible for synthesis of pseudouridine from uracil-55 in the psi GC loop of transfer RNAs.</text>
</comment>
<evidence type="ECO:0000256" key="2">
    <source>
        <dbReference type="ARBA" id="ARBA00005642"/>
    </source>
</evidence>
<reference evidence="9" key="1">
    <citation type="submission" date="2017-07" db="EMBL/GenBank/DDBJ databases">
        <title>Draft genome sequence of Effusibacillus lacus strain skLN1.</title>
        <authorList>
            <person name="Watanabe M."/>
            <person name="Kojima H."/>
            <person name="Fukui M."/>
        </authorList>
    </citation>
    <scope>NUCLEOTIDE SEQUENCE [LARGE SCALE GENOMIC DNA]</scope>
    <source>
        <strain evidence="9">skLN1</strain>
    </source>
</reference>
<keyword evidence="4 5" id="KW-0413">Isomerase</keyword>
<protein>
    <recommendedName>
        <fullName evidence="5">tRNA pseudouridine synthase B</fullName>
        <ecNumber evidence="5">5.4.99.25</ecNumber>
    </recommendedName>
    <alternativeName>
        <fullName evidence="5">tRNA pseudouridine(55) synthase</fullName>
        <shortName evidence="5">Psi55 synthase</shortName>
    </alternativeName>
    <alternativeName>
        <fullName evidence="5">tRNA pseudouridylate synthase</fullName>
    </alternativeName>
    <alternativeName>
        <fullName evidence="5">tRNA-uridine isomerase</fullName>
    </alternativeName>
</protein>
<keyword evidence="9" id="KW-1185">Reference proteome</keyword>
<dbReference type="Pfam" id="PF01509">
    <property type="entry name" value="TruB_N"/>
    <property type="match status" value="1"/>
</dbReference>
<name>A0A292YNT9_9BACL</name>
<comment type="similarity">
    <text evidence="2 5">Belongs to the pseudouridine synthase TruB family. Type 1 subfamily.</text>
</comment>
<dbReference type="EC" id="5.4.99.25" evidence="5"/>
<feature type="domain" description="Pseudouridine synthase II N-terminal" evidence="6">
    <location>
        <begin position="23"/>
        <end position="175"/>
    </location>
</feature>
<organism evidence="8 9">
    <name type="scientific">Effusibacillus lacus</name>
    <dbReference type="NCBI Taxonomy" id="1348429"/>
    <lineage>
        <taxon>Bacteria</taxon>
        <taxon>Bacillati</taxon>
        <taxon>Bacillota</taxon>
        <taxon>Bacilli</taxon>
        <taxon>Bacillales</taxon>
        <taxon>Alicyclobacillaceae</taxon>
        <taxon>Effusibacillus</taxon>
    </lineage>
</organism>
<dbReference type="SUPFAM" id="SSF55120">
    <property type="entry name" value="Pseudouridine synthase"/>
    <property type="match status" value="1"/>
</dbReference>
<evidence type="ECO:0000256" key="4">
    <source>
        <dbReference type="ARBA" id="ARBA00023235"/>
    </source>
</evidence>
<dbReference type="Gene3D" id="3.30.2350.10">
    <property type="entry name" value="Pseudouridine synthase"/>
    <property type="match status" value="1"/>
</dbReference>
<comment type="catalytic activity">
    <reaction evidence="1 5">
        <text>uridine(55) in tRNA = pseudouridine(55) in tRNA</text>
        <dbReference type="Rhea" id="RHEA:42532"/>
        <dbReference type="Rhea" id="RHEA-COMP:10101"/>
        <dbReference type="Rhea" id="RHEA-COMP:10102"/>
        <dbReference type="ChEBI" id="CHEBI:65314"/>
        <dbReference type="ChEBI" id="CHEBI:65315"/>
        <dbReference type="EC" id="5.4.99.25"/>
    </reaction>
</comment>
<feature type="active site" description="Nucleophile" evidence="5">
    <location>
        <position position="38"/>
    </location>
</feature>